<keyword evidence="3" id="KW-0498">Mitosis</keyword>
<feature type="domain" description="Rad21/Rec8-like protein N-terminal" evidence="9">
    <location>
        <begin position="1"/>
        <end position="121"/>
    </location>
</feature>
<dbReference type="GO" id="GO:0008278">
    <property type="term" value="C:cohesin complex"/>
    <property type="evidence" value="ECO:0007669"/>
    <property type="project" value="InterPro"/>
</dbReference>
<dbReference type="InterPro" id="IPR036390">
    <property type="entry name" value="WH_DNA-bd_sf"/>
</dbReference>
<feature type="compositionally biased region" description="Acidic residues" evidence="7">
    <location>
        <begin position="1477"/>
        <end position="1492"/>
    </location>
</feature>
<dbReference type="EMBL" id="KD023596">
    <property type="protein sequence ID" value="EMS67118.1"/>
    <property type="molecule type" value="Genomic_DNA"/>
</dbReference>
<dbReference type="Gene3D" id="1.10.10.580">
    <property type="entry name" value="Structural maintenance of chromosome 1. Chain E"/>
    <property type="match status" value="1"/>
</dbReference>
<dbReference type="GO" id="GO:1990414">
    <property type="term" value="P:replication-born double-strand break repair via sister chromatid exchange"/>
    <property type="evidence" value="ECO:0007669"/>
    <property type="project" value="TreeGrafter"/>
</dbReference>
<dbReference type="GO" id="GO:0005634">
    <property type="term" value="C:nucleus"/>
    <property type="evidence" value="ECO:0007669"/>
    <property type="project" value="UniProtKB-SubCell"/>
</dbReference>
<dbReference type="Pfam" id="PF04825">
    <property type="entry name" value="Rad21_Rec8_N"/>
    <property type="match status" value="1"/>
</dbReference>
<keyword evidence="3" id="KW-0131">Cell cycle</keyword>
<dbReference type="FunFam" id="1.10.10.580:FF:000002">
    <property type="entry name" value="Sister chromatid cohesion 1 protein 4"/>
    <property type="match status" value="1"/>
</dbReference>
<reference evidence="10" key="1">
    <citation type="journal article" date="2013" name="Nature">
        <title>Draft genome of the wheat A-genome progenitor Triticum urartu.</title>
        <authorList>
            <person name="Ling H.Q."/>
            <person name="Zhao S."/>
            <person name="Liu D."/>
            <person name="Wang J."/>
            <person name="Sun H."/>
            <person name="Zhang C."/>
            <person name="Fan H."/>
            <person name="Li D."/>
            <person name="Dong L."/>
            <person name="Tao Y."/>
            <person name="Gao C."/>
            <person name="Wu H."/>
            <person name="Li Y."/>
            <person name="Cui Y."/>
            <person name="Guo X."/>
            <person name="Zheng S."/>
            <person name="Wang B."/>
            <person name="Yu K."/>
            <person name="Liang Q."/>
            <person name="Yang W."/>
            <person name="Lou X."/>
            <person name="Chen J."/>
            <person name="Feng M."/>
            <person name="Jian J."/>
            <person name="Zhang X."/>
            <person name="Luo G."/>
            <person name="Jiang Y."/>
            <person name="Liu J."/>
            <person name="Wang Z."/>
            <person name="Sha Y."/>
            <person name="Zhang B."/>
            <person name="Wu H."/>
            <person name="Tang D."/>
            <person name="Shen Q."/>
            <person name="Xue P."/>
            <person name="Zou S."/>
            <person name="Wang X."/>
            <person name="Liu X."/>
            <person name="Wang F."/>
            <person name="Yang Y."/>
            <person name="An X."/>
            <person name="Dong Z."/>
            <person name="Zhang K."/>
            <person name="Zhang X."/>
            <person name="Luo M.C."/>
            <person name="Dvorak J."/>
            <person name="Tong Y."/>
            <person name="Wang J."/>
            <person name="Yang H."/>
            <person name="Li Z."/>
            <person name="Wang D."/>
            <person name="Zhang A."/>
            <person name="Wang J."/>
        </authorList>
    </citation>
    <scope>NUCLEOTIDE SEQUENCE</scope>
</reference>
<evidence type="ECO:0000256" key="3">
    <source>
        <dbReference type="ARBA" id="ARBA00022776"/>
    </source>
</evidence>
<comment type="similarity">
    <text evidence="2">Belongs to the rad21 family.</text>
</comment>
<protein>
    <submittedName>
        <fullName evidence="10">Double-strand-break repair protein rad21-like protein</fullName>
    </submittedName>
</protein>
<evidence type="ECO:0000256" key="7">
    <source>
        <dbReference type="SAM" id="MobiDB-lite"/>
    </source>
</evidence>
<dbReference type="PANTHER" id="PTHR12585">
    <property type="entry name" value="SCC1 / RAD21 FAMILY MEMBER"/>
    <property type="match status" value="1"/>
</dbReference>
<keyword evidence="4" id="KW-0159">Chromosome partition</keyword>
<feature type="region of interest" description="Disordered" evidence="7">
    <location>
        <begin position="273"/>
        <end position="310"/>
    </location>
</feature>
<feature type="domain" description="Rad21/Rec8-like protein C-terminal eukaryotic" evidence="8">
    <location>
        <begin position="1530"/>
        <end position="1578"/>
    </location>
</feature>
<dbReference type="GO" id="GO:0007062">
    <property type="term" value="P:sister chromatid cohesion"/>
    <property type="evidence" value="ECO:0007669"/>
    <property type="project" value="InterPro"/>
</dbReference>
<feature type="compositionally biased region" description="Polar residues" evidence="7">
    <location>
        <begin position="239"/>
        <end position="259"/>
    </location>
</feature>
<comment type="subunit">
    <text evidence="6">Component of the cohesin complex.</text>
</comment>
<sequence length="1584" mass="169905">MFYSQFILAKKGPLGTIWIAAHLERKLRKNQVTDTDIGVSVGVKGNVTLILASRWVTKSHKDSIIFPEVPIALRLSSHLMVGVVRIYSRKVNYLFHDCSEALLKIKQAFRSAAVDLPPEESTAPYHSITLPETFHLDDFELPEAEFQGCLKTSHHAPGTLIIIISECAERFGDGSSSHMGFDLEEELLLAKDDPIQLESGDGILIQGQSSLHPTDMDVDDNPSKDEEAEAYNKMDDEPSSSSKQNQSNADDLRNNIPNWTGYNLRTPDLNDMLFHNEGDAGPSSSYYQPSPFPCDDPASPASPASPEFVSAQAPATPGLMEETVPSRVHESPVLSPQRKASPSSNEETAKIDNFAAPPSDFVHSAAANANDAGMVEFGLTKPVQVESSGAAQENSAAPSLDFLHSATATANANDAVGAEMAEFSLVKPVQVESSGAAQENLAAPSSDPFHSAAANANDAVSAEFAEFGLAKPVQVESSGAVAPPLDFLHSAAVNANDAVGAEMSAYRLTNPVQVESSGAPSDFLHSATANANDAVGAVQENFAAPPSDFFHPGAAHANDTAHADDTVGPEMTEFRLANPVQVESSGAVHHNFAAPPLNFLHPGAAHANDAVGAGMAEFRLAEPVQVESSGAVREMDFLRQHSSTVDMPPEPQTSNLVATVDKLVVNTEDIAVSGQTLPFKATMGSVPFVQNTSEPRTNGSTETYVTGNQTHFNEGSVNMQGYNFLASNVSVEPYPDGSTEPWVTGQQQQSFLSQASWGRPSGSTEPRVTGHPTHFNEGSVNVQGYNLHAPNVFLGHNLQEIPPGMTHSNISTAAFQQNTGTIPQYMSYNDRPNDMFTSNFPERERMLSAPYIGFHQTNDLGQLTAEKGITESDGSNKIGSLSSRKRHLEDSMPAPESRTTENLSSTPHGQRTTDAIPNDDDILASILVGRRTPGLVLDSTPLPPNASTSKRQRLTPKTALTPKTRTPKRRVKMDDAMVIHADIIRQQLISTEDIRRIRRKAPCTRTEIWMIEKGSLEDDIFREPIFSCMHKDLNGLHYRTYESVSQFTVHNREPQGQVDMSETIRADSSNAGISGAEESAAHDHQLHMVLPDTNNVDISGAKDSAALHHELNMGLPDGAHNVGISGANDSAALDHQLNMGLPDGAHNVGISGANDSAALDHQLNMGLPDGAHNVGISGANDSAALDHQLNMGLPDGAHNVGISGANDTAALDLGLPDGAHNAGISGANDSAALDHQLHTGLPDGAQLDATPQEATDAVDATAAFGLQMPSDERDNNIEKVTEFGDGKEIPLVDETNAAANITAHVDTLDKDCHQDASADMQRNTNADTPLFVQDDITHDSATITDAPDVALHSSGPACAQAVDAREGELSDIVRSDINTFEDKEMPTSEVTGLEFTEHASGFPQPTEDENAVSAMGENSGLQGNNAGSFTDMDNMGHDFTDMDHTGHDFALKECSDFGSAIHGVDADFLPYDDDGDFDEAIDLDDDDDEPNPDEFQSHDALSGWSSRTKGVARYLKTLFDEESGRGRKNVVIDHLVNGKSRKEASRMFFETLVLSTKDYIQVEQPIPFGLINVKPVSKLLKTDF</sequence>
<feature type="compositionally biased region" description="Basic and acidic residues" evidence="7">
    <location>
        <begin position="221"/>
        <end position="236"/>
    </location>
</feature>
<feature type="region of interest" description="Disordered" evidence="7">
    <location>
        <begin position="868"/>
        <end position="918"/>
    </location>
</feature>
<evidence type="ECO:0000313" key="10">
    <source>
        <dbReference type="EMBL" id="EMS67118.1"/>
    </source>
</evidence>
<dbReference type="InterPro" id="IPR006910">
    <property type="entry name" value="Rad21_Rec8_N"/>
</dbReference>
<evidence type="ECO:0000256" key="4">
    <source>
        <dbReference type="ARBA" id="ARBA00022829"/>
    </source>
</evidence>
<feature type="region of interest" description="Disordered" evidence="7">
    <location>
        <begin position="322"/>
        <end position="348"/>
    </location>
</feature>
<feature type="region of interest" description="Disordered" evidence="7">
    <location>
        <begin position="934"/>
        <end position="965"/>
    </location>
</feature>
<dbReference type="InterPro" id="IPR006909">
    <property type="entry name" value="Rad21/Rec8_C_eu"/>
</dbReference>
<dbReference type="GO" id="GO:0007059">
    <property type="term" value="P:chromosome segregation"/>
    <property type="evidence" value="ECO:0007669"/>
    <property type="project" value="UniProtKB-KW"/>
</dbReference>
<evidence type="ECO:0000256" key="2">
    <source>
        <dbReference type="ARBA" id="ARBA00009870"/>
    </source>
</evidence>
<dbReference type="eggNOG" id="KOG1213">
    <property type="taxonomic scope" value="Eukaryota"/>
</dbReference>
<keyword evidence="3" id="KW-0132">Cell division</keyword>
<evidence type="ECO:0000256" key="5">
    <source>
        <dbReference type="ARBA" id="ARBA00023242"/>
    </source>
</evidence>
<evidence type="ECO:0000259" key="8">
    <source>
        <dbReference type="Pfam" id="PF04824"/>
    </source>
</evidence>
<dbReference type="InterPro" id="IPR039781">
    <property type="entry name" value="Rad21/Rec8-like"/>
</dbReference>
<evidence type="ECO:0000256" key="6">
    <source>
        <dbReference type="ARBA" id="ARBA00064543"/>
    </source>
</evidence>
<dbReference type="CDD" id="cd21793">
    <property type="entry name" value="Rad21_Rec8_M_AtSYN1-like"/>
    <property type="match status" value="1"/>
</dbReference>
<dbReference type="InterPro" id="IPR023093">
    <property type="entry name" value="ScpA-like_C"/>
</dbReference>
<dbReference type="Pfam" id="PF04824">
    <property type="entry name" value="Rad21_Rec8"/>
    <property type="match status" value="1"/>
</dbReference>
<accession>M7ZVB4</accession>
<dbReference type="PANTHER" id="PTHR12585:SF69">
    <property type="entry name" value="FI11703P"/>
    <property type="match status" value="1"/>
</dbReference>
<proteinExistence type="inferred from homology"/>
<organism evidence="10">
    <name type="scientific">Triticum urartu</name>
    <name type="common">Red wild einkorn</name>
    <name type="synonym">Crithodium urartu</name>
    <dbReference type="NCBI Taxonomy" id="4572"/>
    <lineage>
        <taxon>Eukaryota</taxon>
        <taxon>Viridiplantae</taxon>
        <taxon>Streptophyta</taxon>
        <taxon>Embryophyta</taxon>
        <taxon>Tracheophyta</taxon>
        <taxon>Spermatophyta</taxon>
        <taxon>Magnoliopsida</taxon>
        <taxon>Liliopsida</taxon>
        <taxon>Poales</taxon>
        <taxon>Poaceae</taxon>
        <taxon>BOP clade</taxon>
        <taxon>Pooideae</taxon>
        <taxon>Triticodae</taxon>
        <taxon>Triticeae</taxon>
        <taxon>Triticinae</taxon>
        <taxon>Triticum</taxon>
    </lineage>
</organism>
<feature type="compositionally biased region" description="Polar residues" evidence="7">
    <location>
        <begin position="872"/>
        <end position="882"/>
    </location>
</feature>
<feature type="compositionally biased region" description="Low complexity" evidence="7">
    <location>
        <begin position="282"/>
        <end position="310"/>
    </location>
</feature>
<evidence type="ECO:0000256" key="1">
    <source>
        <dbReference type="ARBA" id="ARBA00004123"/>
    </source>
</evidence>
<feature type="compositionally biased region" description="Polar residues" evidence="7">
    <location>
        <begin position="900"/>
        <end position="915"/>
    </location>
</feature>
<feature type="region of interest" description="Disordered" evidence="7">
    <location>
        <begin position="206"/>
        <end position="259"/>
    </location>
</feature>
<comment type="subcellular location">
    <subcellularLocation>
        <location evidence="1">Nucleus</location>
    </subcellularLocation>
</comment>
<keyword evidence="5" id="KW-0539">Nucleus</keyword>
<dbReference type="SUPFAM" id="SSF46785">
    <property type="entry name" value="Winged helix' DNA-binding domain"/>
    <property type="match status" value="1"/>
</dbReference>
<feature type="region of interest" description="Disordered" evidence="7">
    <location>
        <begin position="1477"/>
        <end position="1502"/>
    </location>
</feature>
<dbReference type="GO" id="GO:0003682">
    <property type="term" value="F:chromatin binding"/>
    <property type="evidence" value="ECO:0007669"/>
    <property type="project" value="TreeGrafter"/>
</dbReference>
<gene>
    <name evidence="10" type="ORF">TRIUR3_09532</name>
</gene>
<evidence type="ECO:0000259" key="9">
    <source>
        <dbReference type="Pfam" id="PF04825"/>
    </source>
</evidence>
<name>M7ZVB4_TRIUA</name>
<dbReference type="OMA" id="VQMDDAM"/>
<dbReference type="STRING" id="4572.M7ZVB4"/>